<dbReference type="GO" id="GO:0016628">
    <property type="term" value="F:oxidoreductase activity, acting on the CH-CH group of donors, NAD or NADP as acceptor"/>
    <property type="evidence" value="ECO:0007669"/>
    <property type="project" value="UniProtKB-ARBA"/>
</dbReference>
<evidence type="ECO:0000256" key="1">
    <source>
        <dbReference type="ARBA" id="ARBA00001917"/>
    </source>
</evidence>
<organism evidence="5 6">
    <name type="scientific">Tetrahymena thermophila (strain SB210)</name>
    <dbReference type="NCBI Taxonomy" id="312017"/>
    <lineage>
        <taxon>Eukaryota</taxon>
        <taxon>Sar</taxon>
        <taxon>Alveolata</taxon>
        <taxon>Ciliophora</taxon>
        <taxon>Intramacronucleata</taxon>
        <taxon>Oligohymenophorea</taxon>
        <taxon>Hymenostomatida</taxon>
        <taxon>Tetrahymenina</taxon>
        <taxon>Tetrahymenidae</taxon>
        <taxon>Tetrahymena</taxon>
    </lineage>
</organism>
<dbReference type="STRING" id="312017.I7MJN9"/>
<dbReference type="GO" id="GO:0005829">
    <property type="term" value="C:cytosol"/>
    <property type="evidence" value="ECO:0007669"/>
    <property type="project" value="UniProtKB-ARBA"/>
</dbReference>
<dbReference type="OrthoDB" id="72788at2759"/>
<dbReference type="AlphaFoldDB" id="I7MJN9"/>
<dbReference type="InterPro" id="IPR045247">
    <property type="entry name" value="Oye-like"/>
</dbReference>
<dbReference type="InParanoid" id="I7MJN9"/>
<dbReference type="PANTHER" id="PTHR22893:SF91">
    <property type="entry name" value="NADPH DEHYDROGENASE 2-RELATED"/>
    <property type="match status" value="1"/>
</dbReference>
<dbReference type="InterPro" id="IPR013785">
    <property type="entry name" value="Aldolase_TIM"/>
</dbReference>
<keyword evidence="6" id="KW-1185">Reference proteome</keyword>
<dbReference type="FunFam" id="3.20.20.70:FF:000059">
    <property type="entry name" value="N-ethylmaleimide reductase, FMN-linked"/>
    <property type="match status" value="1"/>
</dbReference>
<dbReference type="SUPFAM" id="SSF51395">
    <property type="entry name" value="FMN-linked oxidoreductases"/>
    <property type="match status" value="1"/>
</dbReference>
<evidence type="ECO:0000256" key="2">
    <source>
        <dbReference type="ARBA" id="ARBA00005979"/>
    </source>
</evidence>
<sequence length="377" mass="43193">MNKEDFSILLQPVDFGKLQLKNRLIVAPLTRMRTDISGIPNDLMAKYYSMRSSYGLIITESSSVSPLSNCFPGAGNIYNQEQMEGWKKVVQQTHEQEGLIGIQVFHCGRSCVSSQINGETPVAPSPIAIRGKDLISNEEYKIPKELSINEIKEIVQQFRKSAELSKQAGFDFIQLHAANGYLVDQFLRDESNKRTDEYGGSIENRCRFLLEIIDQLIDVFTAGRVAIRLSPNDRFNDMYDSNPLELMRYVLSELDKRELAFVELKRDNPYETTVSNNDSPRKHPRELIPDFFRDLRKFYQGNIICNDGVTLQEAKELISQNICHAVSLGTLSISNPDLPIRIQNNYEINYHTDMNTWFYGGAKGYTDYLPYKENNQK</sequence>
<dbReference type="eggNOG" id="KOG0134">
    <property type="taxonomic scope" value="Eukaryota"/>
</dbReference>
<dbReference type="CDD" id="cd02933">
    <property type="entry name" value="OYE_like_FMN"/>
    <property type="match status" value="1"/>
</dbReference>
<evidence type="ECO:0000256" key="3">
    <source>
        <dbReference type="ARBA" id="ARBA00023002"/>
    </source>
</evidence>
<dbReference type="Proteomes" id="UP000009168">
    <property type="component" value="Unassembled WGS sequence"/>
</dbReference>
<name>I7MJN9_TETTS</name>
<dbReference type="GO" id="GO:0010181">
    <property type="term" value="F:FMN binding"/>
    <property type="evidence" value="ECO:0007669"/>
    <property type="project" value="InterPro"/>
</dbReference>
<dbReference type="RefSeq" id="XP_001027281.2">
    <property type="nucleotide sequence ID" value="XM_001027281.2"/>
</dbReference>
<dbReference type="GeneID" id="7842139"/>
<accession>I7MJN9</accession>
<comment type="similarity">
    <text evidence="2">Belongs to the NADH:flavin oxidoreductase/NADH oxidase family.</text>
</comment>
<reference evidence="6" key="1">
    <citation type="journal article" date="2006" name="PLoS Biol.">
        <title>Macronuclear genome sequence of the ciliate Tetrahymena thermophila, a model eukaryote.</title>
        <authorList>
            <person name="Eisen J.A."/>
            <person name="Coyne R.S."/>
            <person name="Wu M."/>
            <person name="Wu D."/>
            <person name="Thiagarajan M."/>
            <person name="Wortman J.R."/>
            <person name="Badger J.H."/>
            <person name="Ren Q."/>
            <person name="Amedeo P."/>
            <person name="Jones K.M."/>
            <person name="Tallon L.J."/>
            <person name="Delcher A.L."/>
            <person name="Salzberg S.L."/>
            <person name="Silva J.C."/>
            <person name="Haas B.J."/>
            <person name="Majoros W.H."/>
            <person name="Farzad M."/>
            <person name="Carlton J.M."/>
            <person name="Smith R.K. Jr."/>
            <person name="Garg J."/>
            <person name="Pearlman R.E."/>
            <person name="Karrer K.M."/>
            <person name="Sun L."/>
            <person name="Manning G."/>
            <person name="Elde N.C."/>
            <person name="Turkewitz A.P."/>
            <person name="Asai D.J."/>
            <person name="Wilkes D.E."/>
            <person name="Wang Y."/>
            <person name="Cai H."/>
            <person name="Collins K."/>
            <person name="Stewart B.A."/>
            <person name="Lee S.R."/>
            <person name="Wilamowska K."/>
            <person name="Weinberg Z."/>
            <person name="Ruzzo W.L."/>
            <person name="Wloga D."/>
            <person name="Gaertig J."/>
            <person name="Frankel J."/>
            <person name="Tsao C.-C."/>
            <person name="Gorovsky M.A."/>
            <person name="Keeling P.J."/>
            <person name="Waller R.F."/>
            <person name="Patron N.J."/>
            <person name="Cherry J.M."/>
            <person name="Stover N.A."/>
            <person name="Krieger C.J."/>
            <person name="del Toro C."/>
            <person name="Ryder H.F."/>
            <person name="Williamson S.C."/>
            <person name="Barbeau R.A."/>
            <person name="Hamilton E.P."/>
            <person name="Orias E."/>
        </authorList>
    </citation>
    <scope>NUCLEOTIDE SEQUENCE [LARGE SCALE GENOMIC DNA]</scope>
    <source>
        <strain evidence="6">SB210</strain>
    </source>
</reference>
<comment type="cofactor">
    <cofactor evidence="1">
        <name>FMN</name>
        <dbReference type="ChEBI" id="CHEBI:58210"/>
    </cofactor>
</comment>
<keyword evidence="3" id="KW-0560">Oxidoreductase</keyword>
<gene>
    <name evidence="5" type="ORF">TTHERM_00842650</name>
</gene>
<dbReference type="KEGG" id="tet:TTHERM_00842650"/>
<feature type="domain" description="NADH:flavin oxidoreductase/NADH oxidase N-terminal" evidence="4">
    <location>
        <begin position="9"/>
        <end position="347"/>
    </location>
</feature>
<evidence type="ECO:0000313" key="5">
    <source>
        <dbReference type="EMBL" id="EAS07039.2"/>
    </source>
</evidence>
<proteinExistence type="inferred from homology"/>
<evidence type="ECO:0000259" key="4">
    <source>
        <dbReference type="Pfam" id="PF00724"/>
    </source>
</evidence>
<dbReference type="PANTHER" id="PTHR22893">
    <property type="entry name" value="NADH OXIDOREDUCTASE-RELATED"/>
    <property type="match status" value="1"/>
</dbReference>
<dbReference type="Gene3D" id="3.20.20.70">
    <property type="entry name" value="Aldolase class I"/>
    <property type="match status" value="1"/>
</dbReference>
<protein>
    <submittedName>
        <fullName evidence="5">FAD/FMN-binding family oxidoreductase</fullName>
    </submittedName>
</protein>
<dbReference type="EMBL" id="GG662249">
    <property type="protein sequence ID" value="EAS07039.2"/>
    <property type="molecule type" value="Genomic_DNA"/>
</dbReference>
<dbReference type="Pfam" id="PF00724">
    <property type="entry name" value="Oxidored_FMN"/>
    <property type="match status" value="1"/>
</dbReference>
<dbReference type="InterPro" id="IPR001155">
    <property type="entry name" value="OxRdtase_FMN_N"/>
</dbReference>
<evidence type="ECO:0000313" key="6">
    <source>
        <dbReference type="Proteomes" id="UP000009168"/>
    </source>
</evidence>